<dbReference type="InterPro" id="IPR018487">
    <property type="entry name" value="Hemopexin-like_repeat"/>
</dbReference>
<evidence type="ECO:0000313" key="3">
    <source>
        <dbReference type="Proteomes" id="UP001608902"/>
    </source>
</evidence>
<protein>
    <submittedName>
        <fullName evidence="2">Uncharacterized protein</fullName>
    </submittedName>
</protein>
<evidence type="ECO:0000313" key="2">
    <source>
        <dbReference type="EMBL" id="MFH4981030.1"/>
    </source>
</evidence>
<dbReference type="EMBL" id="JBGFUD010006501">
    <property type="protein sequence ID" value="MFH4981030.1"/>
    <property type="molecule type" value="Genomic_DNA"/>
</dbReference>
<organism evidence="2 3">
    <name type="scientific">Gnathostoma spinigerum</name>
    <dbReference type="NCBI Taxonomy" id="75299"/>
    <lineage>
        <taxon>Eukaryota</taxon>
        <taxon>Metazoa</taxon>
        <taxon>Ecdysozoa</taxon>
        <taxon>Nematoda</taxon>
        <taxon>Chromadorea</taxon>
        <taxon>Rhabditida</taxon>
        <taxon>Spirurina</taxon>
        <taxon>Gnathostomatomorpha</taxon>
        <taxon>Gnathostomatoidea</taxon>
        <taxon>Gnathostomatidae</taxon>
        <taxon>Gnathostoma</taxon>
    </lineage>
</organism>
<gene>
    <name evidence="2" type="ORF">AB6A40_007739</name>
</gene>
<dbReference type="InterPro" id="IPR036375">
    <property type="entry name" value="Hemopexin-like_dom_sf"/>
</dbReference>
<dbReference type="PROSITE" id="PS51642">
    <property type="entry name" value="HEMOPEXIN_2"/>
    <property type="match status" value="1"/>
</dbReference>
<keyword evidence="3" id="KW-1185">Reference proteome</keyword>
<dbReference type="SMART" id="SM00120">
    <property type="entry name" value="HX"/>
    <property type="match status" value="2"/>
</dbReference>
<reference evidence="2 3" key="1">
    <citation type="submission" date="2024-08" db="EMBL/GenBank/DDBJ databases">
        <title>Gnathostoma spinigerum genome.</title>
        <authorList>
            <person name="Gonzalez-Bertolin B."/>
            <person name="Monzon S."/>
            <person name="Zaballos A."/>
            <person name="Jimenez P."/>
            <person name="Dekumyoy P."/>
            <person name="Varona S."/>
            <person name="Cuesta I."/>
            <person name="Sumanam S."/>
            <person name="Adisakwattana P."/>
            <person name="Gasser R.B."/>
            <person name="Hernandez-Gonzalez A."/>
            <person name="Young N.D."/>
            <person name="Perteguer M.J."/>
        </authorList>
    </citation>
    <scope>NUCLEOTIDE SEQUENCE [LARGE SCALE GENOMIC DNA]</scope>
    <source>
        <strain evidence="2">AL3</strain>
        <tissue evidence="2">Liver</tissue>
    </source>
</reference>
<feature type="repeat" description="Hemopexin" evidence="1">
    <location>
        <begin position="33"/>
        <end position="76"/>
    </location>
</feature>
<dbReference type="Gene3D" id="2.110.10.10">
    <property type="entry name" value="Hemopexin-like domain"/>
    <property type="match status" value="1"/>
</dbReference>
<sequence length="218" mass="24195">MKYFSDIQDNVVKDDNVATVTSKSTTISESQCPKRISSAMQVGELLFLFHGDKVWKVKGGQVENGPIDIDEIFPEAGAVNVSVSVGNLTFIIHNRTIYGYNYFAAIDTFRIANGWPKVLHDHVLFSPKAVFPLSNGSVVLTSNEAFVTYDLVSNRPISIGDLNRFFPNLPEDLNSGILTQPDSDDILRFFTTDQVVDYNSRIHQTISSQPLAVFVACQ</sequence>
<proteinExistence type="predicted"/>
<comment type="caution">
    <text evidence="2">The sequence shown here is derived from an EMBL/GenBank/DDBJ whole genome shotgun (WGS) entry which is preliminary data.</text>
</comment>
<evidence type="ECO:0000256" key="1">
    <source>
        <dbReference type="PROSITE-ProRule" id="PRU01011"/>
    </source>
</evidence>
<accession>A0ABD6EXP4</accession>
<dbReference type="SUPFAM" id="SSF50923">
    <property type="entry name" value="Hemopexin-like domain"/>
    <property type="match status" value="1"/>
</dbReference>
<dbReference type="Proteomes" id="UP001608902">
    <property type="component" value="Unassembled WGS sequence"/>
</dbReference>
<name>A0ABD6EXP4_9BILA</name>
<dbReference type="AlphaFoldDB" id="A0ABD6EXP4"/>